<reference evidence="2" key="2">
    <citation type="journal article" date="2007" name="Science">
        <title>Draft genome sequence of the sexually transmitted pathogen Trichomonas vaginalis.</title>
        <authorList>
            <person name="Carlton J.M."/>
            <person name="Hirt R.P."/>
            <person name="Silva J.C."/>
            <person name="Delcher A.L."/>
            <person name="Schatz M."/>
            <person name="Zhao Q."/>
            <person name="Wortman J.R."/>
            <person name="Bidwell S.L."/>
            <person name="Alsmark U.C.M."/>
            <person name="Besteiro S."/>
            <person name="Sicheritz-Ponten T."/>
            <person name="Noel C.J."/>
            <person name="Dacks J.B."/>
            <person name="Foster P.G."/>
            <person name="Simillion C."/>
            <person name="Van de Peer Y."/>
            <person name="Miranda-Saavedra D."/>
            <person name="Barton G.J."/>
            <person name="Westrop G.D."/>
            <person name="Mueller S."/>
            <person name="Dessi D."/>
            <person name="Fiori P.L."/>
            <person name="Ren Q."/>
            <person name="Paulsen I."/>
            <person name="Zhang H."/>
            <person name="Bastida-Corcuera F.D."/>
            <person name="Simoes-Barbosa A."/>
            <person name="Brown M.T."/>
            <person name="Hayes R.D."/>
            <person name="Mukherjee M."/>
            <person name="Okumura C.Y."/>
            <person name="Schneider R."/>
            <person name="Smith A.J."/>
            <person name="Vanacova S."/>
            <person name="Villalvazo M."/>
            <person name="Haas B.J."/>
            <person name="Pertea M."/>
            <person name="Feldblyum T.V."/>
            <person name="Utterback T.R."/>
            <person name="Shu C.L."/>
            <person name="Osoegawa K."/>
            <person name="de Jong P.J."/>
            <person name="Hrdy I."/>
            <person name="Horvathova L."/>
            <person name="Zubacova Z."/>
            <person name="Dolezal P."/>
            <person name="Malik S.B."/>
            <person name="Logsdon J.M. Jr."/>
            <person name="Henze K."/>
            <person name="Gupta A."/>
            <person name="Wang C.C."/>
            <person name="Dunne R.L."/>
            <person name="Upcroft J.A."/>
            <person name="Upcroft P."/>
            <person name="White O."/>
            <person name="Salzberg S.L."/>
            <person name="Tang P."/>
            <person name="Chiu C.-H."/>
            <person name="Lee Y.-S."/>
            <person name="Embley T.M."/>
            <person name="Coombs G.H."/>
            <person name="Mottram J.C."/>
            <person name="Tachezy J."/>
            <person name="Fraser-Liggett C.M."/>
            <person name="Johnson P.J."/>
        </authorList>
    </citation>
    <scope>NUCLEOTIDE SEQUENCE [LARGE SCALE GENOMIC DNA]</scope>
    <source>
        <strain evidence="2">G3</strain>
    </source>
</reference>
<gene>
    <name evidence="2" type="ORF">TVAG_071320</name>
</gene>
<keyword evidence="1" id="KW-0175">Coiled coil</keyword>
<dbReference type="Proteomes" id="UP000001542">
    <property type="component" value="Unassembled WGS sequence"/>
</dbReference>
<organism evidence="2 3">
    <name type="scientific">Trichomonas vaginalis (strain ATCC PRA-98 / G3)</name>
    <dbReference type="NCBI Taxonomy" id="412133"/>
    <lineage>
        <taxon>Eukaryota</taxon>
        <taxon>Metamonada</taxon>
        <taxon>Parabasalia</taxon>
        <taxon>Trichomonadida</taxon>
        <taxon>Trichomonadidae</taxon>
        <taxon>Trichomonas</taxon>
    </lineage>
</organism>
<dbReference type="VEuPathDB" id="TrichDB:TVAG_071320"/>
<dbReference type="VEuPathDB" id="TrichDB:TVAGG3_1046150"/>
<dbReference type="EMBL" id="DS113178">
    <property type="protein sequence ID" value="EAY23468.1"/>
    <property type="molecule type" value="Genomic_DNA"/>
</dbReference>
<evidence type="ECO:0000256" key="1">
    <source>
        <dbReference type="SAM" id="Coils"/>
    </source>
</evidence>
<dbReference type="InParanoid" id="A2D835"/>
<sequence length="363" mass="41744">MESTKLSYASESLLRMANEMKDIEEEEEDTLSSGSLNEYQAQLNQFRADQEKTKAVLEKIKKEDQNHSISYMNDQNELGDKIQEIQKQMADLEAEKQRLLNEHFSSLNGVSDITFSRSSFMMSNTPIQPKSILKKLTKTPEVSQLDSSFDQNGNLEIAPSPIQKDKISTLNAKILEEASYREQICQLFIDFVDTVKEKYGESTSFEDIKSTLSKLSNERSNVDVYLRNIDSMILKIKNGSPQKKQSSPQRPKINKDDERIKVLSKKCHEIAENVLQVFDYTAPSEEEIINNPNVLNELSNDIKLLVTNKVSEYNKTIMILNEQIKNYQRQTLSNQSQATINDVMKLMNQIKQETEQNHKALFH</sequence>
<keyword evidence="3" id="KW-1185">Reference proteome</keyword>
<protein>
    <submittedName>
        <fullName evidence="2">Uncharacterized protein</fullName>
    </submittedName>
</protein>
<proteinExistence type="predicted"/>
<evidence type="ECO:0000313" key="3">
    <source>
        <dbReference type="Proteomes" id="UP000001542"/>
    </source>
</evidence>
<feature type="coiled-coil region" evidence="1">
    <location>
        <begin position="36"/>
        <end position="102"/>
    </location>
</feature>
<dbReference type="RefSeq" id="XP_001584454.1">
    <property type="nucleotide sequence ID" value="XM_001584404.1"/>
</dbReference>
<dbReference type="KEGG" id="tva:5469032"/>
<accession>A2D835</accession>
<reference evidence="2" key="1">
    <citation type="submission" date="2006-10" db="EMBL/GenBank/DDBJ databases">
        <authorList>
            <person name="Amadeo P."/>
            <person name="Zhao Q."/>
            <person name="Wortman J."/>
            <person name="Fraser-Liggett C."/>
            <person name="Carlton J."/>
        </authorList>
    </citation>
    <scope>NUCLEOTIDE SEQUENCE</scope>
    <source>
        <strain evidence="2">G3</strain>
    </source>
</reference>
<name>A2D835_TRIV3</name>
<dbReference type="AlphaFoldDB" id="A2D835"/>
<evidence type="ECO:0000313" key="2">
    <source>
        <dbReference type="EMBL" id="EAY23468.1"/>
    </source>
</evidence>